<accession>A0ABR1J5G8</accession>
<dbReference type="EMBL" id="JBANRG010000040">
    <property type="protein sequence ID" value="KAK7447791.1"/>
    <property type="molecule type" value="Genomic_DNA"/>
</dbReference>
<reference evidence="1 2" key="1">
    <citation type="submission" date="2024-01" db="EMBL/GenBank/DDBJ databases">
        <title>A draft genome for the cacao thread blight pathogen Marasmiellus scandens.</title>
        <authorList>
            <person name="Baruah I.K."/>
            <person name="Leung J."/>
            <person name="Bukari Y."/>
            <person name="Amoako-Attah I."/>
            <person name="Meinhardt L.W."/>
            <person name="Bailey B.A."/>
            <person name="Cohen S.P."/>
        </authorList>
    </citation>
    <scope>NUCLEOTIDE SEQUENCE [LARGE SCALE GENOMIC DNA]</scope>
    <source>
        <strain evidence="1 2">GH-19</strain>
    </source>
</reference>
<keyword evidence="2" id="KW-1185">Reference proteome</keyword>
<organism evidence="1 2">
    <name type="scientific">Marasmiellus scandens</name>
    <dbReference type="NCBI Taxonomy" id="2682957"/>
    <lineage>
        <taxon>Eukaryota</taxon>
        <taxon>Fungi</taxon>
        <taxon>Dikarya</taxon>
        <taxon>Basidiomycota</taxon>
        <taxon>Agaricomycotina</taxon>
        <taxon>Agaricomycetes</taxon>
        <taxon>Agaricomycetidae</taxon>
        <taxon>Agaricales</taxon>
        <taxon>Marasmiineae</taxon>
        <taxon>Omphalotaceae</taxon>
        <taxon>Marasmiellus</taxon>
    </lineage>
</organism>
<proteinExistence type="predicted"/>
<dbReference type="Proteomes" id="UP001498398">
    <property type="component" value="Unassembled WGS sequence"/>
</dbReference>
<comment type="caution">
    <text evidence="1">The sequence shown here is derived from an EMBL/GenBank/DDBJ whole genome shotgun (WGS) entry which is preliminary data.</text>
</comment>
<protein>
    <submittedName>
        <fullName evidence="1">Uncharacterized protein</fullName>
    </submittedName>
</protein>
<gene>
    <name evidence="1" type="ORF">VKT23_014049</name>
</gene>
<name>A0ABR1J5G8_9AGAR</name>
<sequence>MMPSISSYPTFCNNSGRNPSLMTPPGRSGIVLSFDQYSEHFYPDDVLLQVTPDLPQLQVGQDNGPYYEVQLLLWEVAKRLKAIRDANLPMIAPATTEVFSSTDSAMLPQPLSMPSTPSLFFEQGSTPQLLLASNTYCFYPSVPAWRRKDSKNHIATLLGRFIAGVAVAQGGLIMRMPWQLMHNSPPGTVITLESTPRSFRINKPAALSREDVELWLDHLTDRESRGLIPLLFKPQFVSRLE</sequence>
<evidence type="ECO:0000313" key="1">
    <source>
        <dbReference type="EMBL" id="KAK7447791.1"/>
    </source>
</evidence>
<evidence type="ECO:0000313" key="2">
    <source>
        <dbReference type="Proteomes" id="UP001498398"/>
    </source>
</evidence>